<dbReference type="EMBL" id="MU002592">
    <property type="protein sequence ID" value="KAF2785961.1"/>
    <property type="molecule type" value="Genomic_DNA"/>
</dbReference>
<accession>A0A6A6WPY1</accession>
<dbReference type="AlphaFoldDB" id="A0A6A6WPY1"/>
<sequence length="95" mass="10736">MGSIDNNTDSQEIVFLDDGGRVTVQKYSNPPKFYPNDRVYIITLSREGTPSREGPFIVSSVNNGKYILCDANKTPVKNGKNFEEVELELEPEDFF</sequence>
<evidence type="ECO:0000313" key="2">
    <source>
        <dbReference type="Proteomes" id="UP000799757"/>
    </source>
</evidence>
<protein>
    <submittedName>
        <fullName evidence="1">Uncharacterized protein</fullName>
    </submittedName>
</protein>
<gene>
    <name evidence="1" type="ORF">K505DRAFT_380576</name>
</gene>
<dbReference type="Proteomes" id="UP000799757">
    <property type="component" value="Unassembled WGS sequence"/>
</dbReference>
<reference evidence="1" key="1">
    <citation type="journal article" date="2020" name="Stud. Mycol.">
        <title>101 Dothideomycetes genomes: a test case for predicting lifestyles and emergence of pathogens.</title>
        <authorList>
            <person name="Haridas S."/>
            <person name="Albert R."/>
            <person name="Binder M."/>
            <person name="Bloem J."/>
            <person name="Labutti K."/>
            <person name="Salamov A."/>
            <person name="Andreopoulos B."/>
            <person name="Baker S."/>
            <person name="Barry K."/>
            <person name="Bills G."/>
            <person name="Bluhm B."/>
            <person name="Cannon C."/>
            <person name="Castanera R."/>
            <person name="Culley D."/>
            <person name="Daum C."/>
            <person name="Ezra D."/>
            <person name="Gonzalez J."/>
            <person name="Henrissat B."/>
            <person name="Kuo A."/>
            <person name="Liang C."/>
            <person name="Lipzen A."/>
            <person name="Lutzoni F."/>
            <person name="Magnuson J."/>
            <person name="Mondo S."/>
            <person name="Nolan M."/>
            <person name="Ohm R."/>
            <person name="Pangilinan J."/>
            <person name="Park H.-J."/>
            <person name="Ramirez L."/>
            <person name="Alfaro M."/>
            <person name="Sun H."/>
            <person name="Tritt A."/>
            <person name="Yoshinaga Y."/>
            <person name="Zwiers L.-H."/>
            <person name="Turgeon B."/>
            <person name="Goodwin S."/>
            <person name="Spatafora J."/>
            <person name="Crous P."/>
            <person name="Grigoriev I."/>
        </authorList>
    </citation>
    <scope>NUCLEOTIDE SEQUENCE</scope>
    <source>
        <strain evidence="1">CBS 109.77</strain>
    </source>
</reference>
<dbReference type="OrthoDB" id="4725400at2759"/>
<evidence type="ECO:0000313" key="1">
    <source>
        <dbReference type="EMBL" id="KAF2785961.1"/>
    </source>
</evidence>
<proteinExistence type="predicted"/>
<name>A0A6A6WPY1_9PLEO</name>
<keyword evidence="2" id="KW-1185">Reference proteome</keyword>
<organism evidence="1 2">
    <name type="scientific">Melanomma pulvis-pyrius CBS 109.77</name>
    <dbReference type="NCBI Taxonomy" id="1314802"/>
    <lineage>
        <taxon>Eukaryota</taxon>
        <taxon>Fungi</taxon>
        <taxon>Dikarya</taxon>
        <taxon>Ascomycota</taxon>
        <taxon>Pezizomycotina</taxon>
        <taxon>Dothideomycetes</taxon>
        <taxon>Pleosporomycetidae</taxon>
        <taxon>Pleosporales</taxon>
        <taxon>Melanommataceae</taxon>
        <taxon>Melanomma</taxon>
    </lineage>
</organism>